<accession>A0ABS1T494</accession>
<organism evidence="7 8">
    <name type="scientific">Clostridium rhizosphaerae</name>
    <dbReference type="NCBI Taxonomy" id="2803861"/>
    <lineage>
        <taxon>Bacteria</taxon>
        <taxon>Bacillati</taxon>
        <taxon>Bacillota</taxon>
        <taxon>Clostridia</taxon>
        <taxon>Eubacteriales</taxon>
        <taxon>Clostridiaceae</taxon>
        <taxon>Clostridium</taxon>
    </lineage>
</organism>
<evidence type="ECO:0000256" key="2">
    <source>
        <dbReference type="ARBA" id="ARBA00008854"/>
    </source>
</evidence>
<dbReference type="PANTHER" id="PTHR34478">
    <property type="entry name" value="PROTEIN LEMA"/>
    <property type="match status" value="1"/>
</dbReference>
<dbReference type="Pfam" id="PF04011">
    <property type="entry name" value="LemA"/>
    <property type="match status" value="1"/>
</dbReference>
<dbReference type="InterPro" id="IPR023353">
    <property type="entry name" value="LemA-like_dom_sf"/>
</dbReference>
<keyword evidence="4 6" id="KW-1133">Transmembrane helix</keyword>
<protein>
    <submittedName>
        <fullName evidence="7">LemA family protein</fullName>
    </submittedName>
</protein>
<evidence type="ECO:0000313" key="8">
    <source>
        <dbReference type="Proteomes" id="UP000632377"/>
    </source>
</evidence>
<reference evidence="7 8" key="1">
    <citation type="submission" date="2021-01" db="EMBL/GenBank/DDBJ databases">
        <title>Genome public.</title>
        <authorList>
            <person name="Liu C."/>
            <person name="Sun Q."/>
        </authorList>
    </citation>
    <scope>NUCLEOTIDE SEQUENCE [LARGE SCALE GENOMIC DNA]</scope>
    <source>
        <strain evidence="7 8">YIM B02515</strain>
    </source>
</reference>
<evidence type="ECO:0000256" key="3">
    <source>
        <dbReference type="ARBA" id="ARBA00022692"/>
    </source>
</evidence>
<dbReference type="RefSeq" id="WP_202746793.1">
    <property type="nucleotide sequence ID" value="NZ_JAESWC010000001.1"/>
</dbReference>
<evidence type="ECO:0000256" key="5">
    <source>
        <dbReference type="ARBA" id="ARBA00023136"/>
    </source>
</evidence>
<evidence type="ECO:0000256" key="4">
    <source>
        <dbReference type="ARBA" id="ARBA00022989"/>
    </source>
</evidence>
<dbReference type="InterPro" id="IPR007156">
    <property type="entry name" value="MamQ_LemA"/>
</dbReference>
<evidence type="ECO:0000313" key="7">
    <source>
        <dbReference type="EMBL" id="MBL4934138.1"/>
    </source>
</evidence>
<keyword evidence="8" id="KW-1185">Reference proteome</keyword>
<dbReference type="PANTHER" id="PTHR34478:SF2">
    <property type="entry name" value="MEMBRANE PROTEIN"/>
    <property type="match status" value="1"/>
</dbReference>
<proteinExistence type="inferred from homology"/>
<dbReference type="SUPFAM" id="SSF140478">
    <property type="entry name" value="LemA-like"/>
    <property type="match status" value="1"/>
</dbReference>
<comment type="similarity">
    <text evidence="2">Belongs to the LemA family.</text>
</comment>
<keyword evidence="5 6" id="KW-0472">Membrane</keyword>
<comment type="caution">
    <text evidence="7">The sequence shown here is derived from an EMBL/GenBank/DDBJ whole genome shotgun (WGS) entry which is preliminary data.</text>
</comment>
<dbReference type="Gene3D" id="1.20.1440.20">
    <property type="entry name" value="LemA-like domain"/>
    <property type="match status" value="1"/>
</dbReference>
<feature type="transmembrane region" description="Helical" evidence="6">
    <location>
        <begin position="7"/>
        <end position="26"/>
    </location>
</feature>
<evidence type="ECO:0000256" key="1">
    <source>
        <dbReference type="ARBA" id="ARBA00004167"/>
    </source>
</evidence>
<gene>
    <name evidence="7" type="ORF">JK636_00030</name>
</gene>
<sequence>MSKGLKTALIVIAVIAVILFPLIGSYNSMVNLEQAVNQSQSNIDTQLQRRSDLIPNLVSTVKGYAAQEKDIFTAVADARSRLAGAQTVQDRANADSQLSSSLSRLLALVENYPNLKSDQNFRDLSVSLEGTENRINIARQDYNNAVGAYNSTIRRFPNSIISGLFRFNEKPYYKASAGAQEVPKVDFTPTK</sequence>
<evidence type="ECO:0000256" key="6">
    <source>
        <dbReference type="SAM" id="Phobius"/>
    </source>
</evidence>
<comment type="subcellular location">
    <subcellularLocation>
        <location evidence="1">Membrane</location>
        <topology evidence="1">Single-pass membrane protein</topology>
    </subcellularLocation>
</comment>
<dbReference type="EMBL" id="JAESWC010000001">
    <property type="protein sequence ID" value="MBL4934138.1"/>
    <property type="molecule type" value="Genomic_DNA"/>
</dbReference>
<dbReference type="Proteomes" id="UP000632377">
    <property type="component" value="Unassembled WGS sequence"/>
</dbReference>
<name>A0ABS1T494_9CLOT</name>
<keyword evidence="3 6" id="KW-0812">Transmembrane</keyword>